<dbReference type="PROSITE" id="PS51186">
    <property type="entry name" value="GNAT"/>
    <property type="match status" value="1"/>
</dbReference>
<dbReference type="Proteomes" id="UP000825228">
    <property type="component" value="Unassembled WGS sequence"/>
</dbReference>
<dbReference type="CDD" id="cd04301">
    <property type="entry name" value="NAT_SF"/>
    <property type="match status" value="1"/>
</dbReference>
<dbReference type="Pfam" id="PF24553">
    <property type="entry name" value="Rv0428c_C"/>
    <property type="match status" value="1"/>
</dbReference>
<reference evidence="3 4" key="1">
    <citation type="submission" date="2020-06" db="EMBL/GenBank/DDBJ databases">
        <title>Taxonomy, biology and ecology of Rhodococcus bacteria occurring in California pistachio and other woody hosts as revealed by genome sequence analyses.</title>
        <authorList>
            <person name="Gai Y."/>
            <person name="Riely B."/>
        </authorList>
    </citation>
    <scope>NUCLEOTIDE SEQUENCE [LARGE SCALE GENOMIC DNA]</scope>
    <source>
        <strain evidence="3 4">BP-281</strain>
    </source>
</reference>
<evidence type="ECO:0000256" key="1">
    <source>
        <dbReference type="SAM" id="MobiDB-lite"/>
    </source>
</evidence>
<dbReference type="InterPro" id="IPR056935">
    <property type="entry name" value="Rv0428c-like_C"/>
</dbReference>
<dbReference type="InterPro" id="IPR056934">
    <property type="entry name" value="SH3_Rv0428c"/>
</dbReference>
<proteinExistence type="predicted"/>
<evidence type="ECO:0000313" key="3">
    <source>
        <dbReference type="EMBL" id="MBY6367464.1"/>
    </source>
</evidence>
<accession>A0ABS7P747</accession>
<evidence type="ECO:0000313" key="4">
    <source>
        <dbReference type="Proteomes" id="UP000825228"/>
    </source>
</evidence>
<feature type="domain" description="N-acetyltransferase" evidence="2">
    <location>
        <begin position="169"/>
        <end position="331"/>
    </location>
</feature>
<feature type="region of interest" description="Disordered" evidence="1">
    <location>
        <begin position="312"/>
        <end position="332"/>
    </location>
</feature>
<dbReference type="InterPro" id="IPR016181">
    <property type="entry name" value="Acyl_CoA_acyltransferase"/>
</dbReference>
<dbReference type="Pfam" id="PF24551">
    <property type="entry name" value="SH3_Rv0428c"/>
    <property type="match status" value="1"/>
</dbReference>
<dbReference type="Gene3D" id="3.40.630.30">
    <property type="match status" value="1"/>
</dbReference>
<dbReference type="PANTHER" id="PTHR43072">
    <property type="entry name" value="N-ACETYLTRANSFERASE"/>
    <property type="match status" value="1"/>
</dbReference>
<name>A0ABS7P747_9NOCA</name>
<dbReference type="InterPro" id="IPR000182">
    <property type="entry name" value="GNAT_dom"/>
</dbReference>
<evidence type="ECO:0000259" key="2">
    <source>
        <dbReference type="PROSITE" id="PS51186"/>
    </source>
</evidence>
<organism evidence="3 4">
    <name type="scientific">Rhodococcoides corynebacterioides</name>
    <dbReference type="NCBI Taxonomy" id="53972"/>
    <lineage>
        <taxon>Bacteria</taxon>
        <taxon>Bacillati</taxon>
        <taxon>Actinomycetota</taxon>
        <taxon>Actinomycetes</taxon>
        <taxon>Mycobacteriales</taxon>
        <taxon>Nocardiaceae</taxon>
        <taxon>Rhodococcoides</taxon>
    </lineage>
</organism>
<dbReference type="SUPFAM" id="SSF55729">
    <property type="entry name" value="Acyl-CoA N-acyltransferases (Nat)"/>
    <property type="match status" value="1"/>
</dbReference>
<keyword evidence="4" id="KW-1185">Reference proteome</keyword>
<dbReference type="EMBL" id="JABUBU010000010">
    <property type="protein sequence ID" value="MBY6367464.1"/>
    <property type="molecule type" value="Genomic_DNA"/>
</dbReference>
<protein>
    <submittedName>
        <fullName evidence="3">GNAT family N-acetyltransferase</fullName>
    </submittedName>
</protein>
<sequence length="332" mass="34821">MPSVTTTTDVRISVGDRVVVRYRRRDAAGAPPLSDVIGILTDLSPDVLTVERESGVTVAISRADVVACKAIPRKPVRASEIRALEHAAADAWPGVEQDVVGGWMLRAGHGVSLRANSALPVDPAAATADLLGALPAVVRWYTERGLVPRLQLPDRLLRTPAGWRAGPDVVVLTAPATVHPTAGSAVTATPDAAWSAHHPRFRDVPDVLTAVLGGEVAFLSRRDPSGTVVAVARAAVTATPDDTRVVSIAAVATHPDHRRRGHAAALCRDAVSWGAERGAVTALVQVESGNAAAAALYAGLRFAEHHRYRHAEPEATGQAQPEATGWATDRPG</sequence>
<comment type="caution">
    <text evidence="3">The sequence shown here is derived from an EMBL/GenBank/DDBJ whole genome shotgun (WGS) entry which is preliminary data.</text>
</comment>
<gene>
    <name evidence="3" type="ORF">HQ603_11920</name>
</gene>